<protein>
    <recommendedName>
        <fullName evidence="5">Type III secretion system chaperone</fullName>
    </recommendedName>
</protein>
<reference evidence="1" key="1">
    <citation type="journal article" date="2014" name="Int. J. Syst. Evol. Microbiol.">
        <title>Complete genome sequence of Corynebacterium casei LMG S-19264T (=DSM 44701T), isolated from a smear-ripened cheese.</title>
        <authorList>
            <consortium name="US DOE Joint Genome Institute (JGI-PGF)"/>
            <person name="Walter F."/>
            <person name="Albersmeier A."/>
            <person name="Kalinowski J."/>
            <person name="Ruckert C."/>
        </authorList>
    </citation>
    <scope>NUCLEOTIDE SEQUENCE</scope>
    <source>
        <strain evidence="1">KCTC 12344</strain>
    </source>
</reference>
<dbReference type="Proteomes" id="UP000619512">
    <property type="component" value="Unassembled WGS sequence"/>
</dbReference>
<dbReference type="RefSeq" id="WP_134383675.1">
    <property type="nucleotide sequence ID" value="NZ_BMWW01000007.1"/>
</dbReference>
<evidence type="ECO:0000313" key="2">
    <source>
        <dbReference type="EMBL" id="QBQ35436.1"/>
    </source>
</evidence>
<accession>A0A4P7BA50</accession>
<gene>
    <name evidence="2" type="ORF">E1742_04095</name>
    <name evidence="1" type="ORF">GCM10007388_39330</name>
</gene>
<dbReference type="EMBL" id="CP038026">
    <property type="protein sequence ID" value="QBQ35436.1"/>
    <property type="molecule type" value="Genomic_DNA"/>
</dbReference>
<dbReference type="OrthoDB" id="8759812at2"/>
<dbReference type="AlphaFoldDB" id="A0A4P7BA50"/>
<organism evidence="1 4">
    <name type="scientific">Pseudoduganella plicata</name>
    <dbReference type="NCBI Taxonomy" id="321984"/>
    <lineage>
        <taxon>Bacteria</taxon>
        <taxon>Pseudomonadati</taxon>
        <taxon>Pseudomonadota</taxon>
        <taxon>Betaproteobacteria</taxon>
        <taxon>Burkholderiales</taxon>
        <taxon>Oxalobacteraceae</taxon>
        <taxon>Telluria group</taxon>
        <taxon>Pseudoduganella</taxon>
    </lineage>
</organism>
<reference evidence="2 3" key="2">
    <citation type="submission" date="2019-03" db="EMBL/GenBank/DDBJ databases">
        <title>Draft Genome Sequences of Six Type Strains of the Genus Massilia.</title>
        <authorList>
            <person name="Miess H."/>
            <person name="Frediansyhah A."/>
            <person name="Gross H."/>
        </authorList>
    </citation>
    <scope>NUCLEOTIDE SEQUENCE [LARGE SCALE GENOMIC DNA]</scope>
    <source>
        <strain evidence="2 3">DSM 17505</strain>
    </source>
</reference>
<name>A0A4P7BA50_9BURK</name>
<reference evidence="1" key="3">
    <citation type="submission" date="2022-12" db="EMBL/GenBank/DDBJ databases">
        <authorList>
            <person name="Sun Q."/>
            <person name="Kim S."/>
        </authorList>
    </citation>
    <scope>NUCLEOTIDE SEQUENCE</scope>
    <source>
        <strain evidence="1">KCTC 12344</strain>
    </source>
</reference>
<evidence type="ECO:0008006" key="5">
    <source>
        <dbReference type="Google" id="ProtNLM"/>
    </source>
</evidence>
<keyword evidence="3" id="KW-1185">Reference proteome</keyword>
<sequence>MMETDDSEEGVALDGSAAAAARLLGELAMLAGQACGSTPVLELMIGEIVTFASVAADGDCLTVAARLPSCGASGYLPAGAALAQRLARHGIECRWHADEGCHVAVRSVPLASLRSEQALMDAILDTADAAREWHAQLTC</sequence>
<dbReference type="Proteomes" id="UP000294359">
    <property type="component" value="Chromosome"/>
</dbReference>
<evidence type="ECO:0000313" key="3">
    <source>
        <dbReference type="Proteomes" id="UP000294359"/>
    </source>
</evidence>
<dbReference type="EMBL" id="BMWW01000007">
    <property type="protein sequence ID" value="GGZ01735.1"/>
    <property type="molecule type" value="Genomic_DNA"/>
</dbReference>
<evidence type="ECO:0000313" key="1">
    <source>
        <dbReference type="EMBL" id="GGZ01735.1"/>
    </source>
</evidence>
<evidence type="ECO:0000313" key="4">
    <source>
        <dbReference type="Proteomes" id="UP000619512"/>
    </source>
</evidence>
<proteinExistence type="predicted"/>